<keyword evidence="1" id="KW-0472">Membrane</keyword>
<organism evidence="3 4">
    <name type="scientific">Protaetiibacter mangrovi</name>
    <dbReference type="NCBI Taxonomy" id="2970926"/>
    <lineage>
        <taxon>Bacteria</taxon>
        <taxon>Bacillati</taxon>
        <taxon>Actinomycetota</taxon>
        <taxon>Actinomycetes</taxon>
        <taxon>Micrococcales</taxon>
        <taxon>Microbacteriaceae</taxon>
        <taxon>Protaetiibacter</taxon>
    </lineage>
</organism>
<dbReference type="NCBIfam" id="NF047446">
    <property type="entry name" value="barrel_OmpL47"/>
    <property type="match status" value="1"/>
</dbReference>
<protein>
    <recommendedName>
        <fullName evidence="5">Gram-positive cocci surface proteins LPxTG domain-containing protein</fullName>
    </recommendedName>
</protein>
<dbReference type="RefSeq" id="WP_258797478.1">
    <property type="nucleotide sequence ID" value="NZ_JANTHX010000004.1"/>
</dbReference>
<evidence type="ECO:0000256" key="2">
    <source>
        <dbReference type="SAM" id="SignalP"/>
    </source>
</evidence>
<evidence type="ECO:0000313" key="3">
    <source>
        <dbReference type="EMBL" id="MCS0498530.1"/>
    </source>
</evidence>
<dbReference type="InterPro" id="IPR012334">
    <property type="entry name" value="Pectin_lyas_fold"/>
</dbReference>
<feature type="signal peptide" evidence="2">
    <location>
        <begin position="1"/>
        <end position="27"/>
    </location>
</feature>
<sequence length="941" mass="95406">MPTRPRMRALGAAAATTAVVAAGLVAAAPSAADPSAPDFGPNVTIFDSTWSVDDINAALAAGSHESEFSQNRHAYFFLPGTYGSAAGEDDPATATGVVNGQIGYYQTVAGLGASPDDVVINGALHAEGRPPTDTCPWDGGEHDTALTNFWRSLSNLAINPIQQPVAGDTGVPGVCYPSEENPDGIMLPEGVADPHQLRWAVSQAAPLRRVHVQGNLTLMPRFGGYSSGGYLADSVVDGTVVSGSQQQWYTRDSELGSWDGGVWNMVFSGVEGAPATDFGTAGGVITSLATTPVSRPAPFLYVTEDDEYAVFVPNATTDSSGVDWSTDAAHGTSIGIDDFYIAHVGDTAATINAQLAAGKNLLLTPGVYHLESALQVTHADTVVLGIGMASLTPDDGTAALEVADVTGVKIAGITVDAGVTNSAVLVKVGPTGATASDAADPTTLSDVFIRVGGPWAGNATTSIEVNSDHVLLDHIWAWRGDHGLDGSGTWTGSLGAHGLVVNGDSVTATGLFVEHYQQNQVVWNGQGGTTVFYQSEIPYEVPGQAAWMDGSRDGFASYRVADGVTSHTATGLGVYSFFNQGAEVWAESGVQAPRSKNVTFTSITSRFLTGSGGIRHVVNDAGDAASVVAGEETQQLVFYPPADTTAPTVGFTASPASPDGANGWYVSPVAFTITGTDDYTPGPRPEADVDGAGWASAEGGFTVSADGDHAVDTRTVDDSDNVSDVVSWSGRIDRTAPSVTPSVSGDEVSATADDAGSGVASLEFALGSDSVVGTWSAYSGPVEVTPGARVVRFRATDAAGNVSGIASASVPATDAPSLTLSPATVTAGGTLTITGQNVPAGTYTLVLHSDPVTLATVTVGTSGSIATSVTVPSSVPAGAHSLQLTASGGAVLAAADVTVLADPSLAATGSSATGAAVFALLLLALGGLGLLFGRRRAVATV</sequence>
<gene>
    <name evidence="3" type="ORF">NUH29_03070</name>
</gene>
<feature type="transmembrane region" description="Helical" evidence="1">
    <location>
        <begin position="912"/>
        <end position="932"/>
    </location>
</feature>
<keyword evidence="4" id="KW-1185">Reference proteome</keyword>
<evidence type="ECO:0008006" key="5">
    <source>
        <dbReference type="Google" id="ProtNLM"/>
    </source>
</evidence>
<accession>A0ABT1ZCW5</accession>
<keyword evidence="1" id="KW-0812">Transmembrane</keyword>
<dbReference type="CDD" id="cd23669">
    <property type="entry name" value="GH55_SacteLam55A-like"/>
    <property type="match status" value="1"/>
</dbReference>
<proteinExistence type="predicted"/>
<evidence type="ECO:0000256" key="1">
    <source>
        <dbReference type="SAM" id="Phobius"/>
    </source>
</evidence>
<dbReference type="InterPro" id="IPR006311">
    <property type="entry name" value="TAT_signal"/>
</dbReference>
<dbReference type="InterPro" id="IPR058094">
    <property type="entry name" value="Ig-like_OmpL47-like"/>
</dbReference>
<dbReference type="PROSITE" id="PS51318">
    <property type="entry name" value="TAT"/>
    <property type="match status" value="1"/>
</dbReference>
<reference evidence="3 4" key="1">
    <citation type="submission" date="2022-08" db="EMBL/GenBank/DDBJ databases">
        <authorList>
            <person name="Li F."/>
        </authorList>
    </citation>
    <scope>NUCLEOTIDE SEQUENCE [LARGE SCALE GENOMIC DNA]</scope>
    <source>
        <strain evidence="3 4">10F1B-8-1</strain>
    </source>
</reference>
<dbReference type="InterPro" id="IPR059186">
    <property type="entry name" value="SACTE_4363"/>
</dbReference>
<dbReference type="EMBL" id="JANTHX010000004">
    <property type="protein sequence ID" value="MCS0498530.1"/>
    <property type="molecule type" value="Genomic_DNA"/>
</dbReference>
<comment type="caution">
    <text evidence="3">The sequence shown here is derived from an EMBL/GenBank/DDBJ whole genome shotgun (WGS) entry which is preliminary data.</text>
</comment>
<keyword evidence="1" id="KW-1133">Transmembrane helix</keyword>
<dbReference type="Proteomes" id="UP001205337">
    <property type="component" value="Unassembled WGS sequence"/>
</dbReference>
<feature type="chain" id="PRO_5045878269" description="Gram-positive cocci surface proteins LPxTG domain-containing protein" evidence="2">
    <location>
        <begin position="28"/>
        <end position="941"/>
    </location>
</feature>
<name>A0ABT1ZCW5_9MICO</name>
<evidence type="ECO:0000313" key="4">
    <source>
        <dbReference type="Proteomes" id="UP001205337"/>
    </source>
</evidence>
<dbReference type="Gene3D" id="2.160.20.10">
    <property type="entry name" value="Single-stranded right-handed beta-helix, Pectin lyase-like"/>
    <property type="match status" value="1"/>
</dbReference>
<keyword evidence="2" id="KW-0732">Signal</keyword>